<evidence type="ECO:0000313" key="1">
    <source>
        <dbReference type="EMBL" id="RKO94412.1"/>
    </source>
</evidence>
<dbReference type="AlphaFoldDB" id="A0A4P9WPH6"/>
<keyword evidence="2" id="KW-1185">Reference proteome</keyword>
<evidence type="ECO:0000313" key="2">
    <source>
        <dbReference type="Proteomes" id="UP000269721"/>
    </source>
</evidence>
<accession>A0A4P9WPH6</accession>
<name>A0A4P9WPH6_9FUNG</name>
<dbReference type="Proteomes" id="UP000269721">
    <property type="component" value="Unassembled WGS sequence"/>
</dbReference>
<sequence>MRSFGGPFVESRLQRPLGLNDLYDGSHGNMILRGRRLIGSRPARSAALRGVNLSRQSFLLVGDPRHSPLDRPLQCITSRVESVNVNGVRLPVGWSIEADDLGTGLALIDSGSDSYGFGPRTISGSDSVWSAAYHWSKEDLEPHKMNVQAGDPMTHATSTVTRVDWMGLAQQAKMMLGYKFGIGRQNFVCNVLQEFLDRDYAIRWLHRYLVERSALEPAIAEATKHSDMIPVLCTRKALTTQRPMWLCITKDFNQGLMFDMDPSGMPGRLRSLLVQEMFVNFINNKMFRMFEQTHDDAITWEDLEHVPLENIGAAVRRFVAAEQGDTIGIHRLISNHVPSSVNTWGHDNSVWWRASQGGQERITSVDDSKVAPLFEGQGAIVSFSSLHITFIAPEHRNPLYGHRFFQVPRHRIVTVYSKAPPDMHKRNEIIIESRARRNFLNAPYASHSTYSRSSDPTFCRSKLLRDRRRQRTLATIVSAVVRIRTGVQMYIASTLS</sequence>
<gene>
    <name evidence="1" type="ORF">BDK51DRAFT_41466</name>
</gene>
<dbReference type="EMBL" id="KZ993904">
    <property type="protein sequence ID" value="RKO94412.1"/>
    <property type="molecule type" value="Genomic_DNA"/>
</dbReference>
<protein>
    <submittedName>
        <fullName evidence="1">Uncharacterized protein</fullName>
    </submittedName>
</protein>
<proteinExistence type="predicted"/>
<reference evidence="2" key="1">
    <citation type="journal article" date="2018" name="Nat. Microbiol.">
        <title>Leveraging single-cell genomics to expand the fungal tree of life.</title>
        <authorList>
            <person name="Ahrendt S.R."/>
            <person name="Quandt C.A."/>
            <person name="Ciobanu D."/>
            <person name="Clum A."/>
            <person name="Salamov A."/>
            <person name="Andreopoulos B."/>
            <person name="Cheng J.F."/>
            <person name="Woyke T."/>
            <person name="Pelin A."/>
            <person name="Henrissat B."/>
            <person name="Reynolds N.K."/>
            <person name="Benny G.L."/>
            <person name="Smith M.E."/>
            <person name="James T.Y."/>
            <person name="Grigoriev I.V."/>
        </authorList>
    </citation>
    <scope>NUCLEOTIDE SEQUENCE [LARGE SCALE GENOMIC DNA]</scope>
</reference>
<organism evidence="1 2">
    <name type="scientific">Blyttiomyces helicus</name>
    <dbReference type="NCBI Taxonomy" id="388810"/>
    <lineage>
        <taxon>Eukaryota</taxon>
        <taxon>Fungi</taxon>
        <taxon>Fungi incertae sedis</taxon>
        <taxon>Chytridiomycota</taxon>
        <taxon>Chytridiomycota incertae sedis</taxon>
        <taxon>Chytridiomycetes</taxon>
        <taxon>Chytridiomycetes incertae sedis</taxon>
        <taxon>Blyttiomyces</taxon>
    </lineage>
</organism>